<dbReference type="Gene3D" id="2.130.10.130">
    <property type="entry name" value="Integrin alpha, N-terminal"/>
    <property type="match status" value="1"/>
</dbReference>
<reference evidence="1 2" key="1">
    <citation type="submission" date="2020-01" db="EMBL/GenBank/DDBJ databases">
        <title>Ponticoccus aerotolerans gen. nov., sp. nov., an anaerobic bacterium and proposal of Ponticoccusceae fam. nov., Ponticoccusles ord. nov. and Ponticoccuse classis nov. in the phylum Kiritimatiellaeota.</title>
        <authorList>
            <person name="Zhou L.Y."/>
            <person name="Du Z.J."/>
        </authorList>
    </citation>
    <scope>NUCLEOTIDE SEQUENCE [LARGE SCALE GENOMIC DNA]</scope>
    <source>
        <strain evidence="1 2">S-5007</strain>
    </source>
</reference>
<accession>A0A6P1MCV6</accession>
<proteinExistence type="predicted"/>
<name>A0A6P1MCV6_9BACT</name>
<dbReference type="AlphaFoldDB" id="A0A6P1MCV6"/>
<evidence type="ECO:0000313" key="1">
    <source>
        <dbReference type="EMBL" id="QHI68925.1"/>
    </source>
</evidence>
<sequence>MRTKPLNTHCLRVANTNKFRHTHLILLSAFFLFGSVSLSEGIYFSMESASQYFYENFDLNAGNLTDSANWTAVSAAGDGPVQVIDTTGDLGQSLSFLRLYPSGKRAELTGANQEDVGRTFSATTSGTLYYSFLMKVTEAPSANTFITYMRSGSVYGARLYTQPESASSYRLGISNSNTTSPSLVSESLDVGRTYFVVVEYAFITDGTDTLSLYLNPVPGQSQPDTPDALYSGTEISSFDTIALRQTTGCGTFELDELRVGTSWEAVAPFVAAPTSFSAGEAIPVGGTEPYGTIGITSWTASGTADVFGNGPYDLFVGLRNLYPFDHFDTNNVPVYGERIDISSAISNGQVFQDSTGNIYALASSDTTVYLRKFDKATLTFNYEATYTDMPRSVSDINGFISSDGKLHLFYTIGDGTEYYPVPGSHDIDYRPFDGSGFWTGGINYSLLYYARFSDTTLTTLETDDRVGTGTENYEFMFGCGGLAIANYGSGTLEHRLIGANKQGNVRSFHNASSSGMSINGMSYAVDNTDARVMLRHPIINAKPIVIANPASGLSDLIISDTGRIWHYPLEGLKDANSPIYGKRSPVLCRAGEIACGALPVISPGDVDNDGLTDFIIGNDAGELLFLRNIGTSGAAEFPEPIEILAGDEPLRIRSGYSTIQGPGEANWGYTCPTLFDWNADGKLDIVLNSSFGNILVLLQIDGTANPPTFTKPLQLFCDSLDLRLCWRSQPGVTTWGGQTDPCIIANDENDEFRCFYRLDNQNVIRGDVLRLTTGEAIHAHDGRYGGQWGRSKIVPVDWDQDGKIDLLVGTGRAQAIPGEGGIPDNLPDEERQSSVLFLRNAGSNASPEFEYPVRICYDDAPIQLGVHSCSPALADFGEGSLALVVGEEDGTIIYYPRDNLSNLPD</sequence>
<dbReference type="InterPro" id="IPR028994">
    <property type="entry name" value="Integrin_alpha_N"/>
</dbReference>
<protein>
    <recommendedName>
        <fullName evidence="3">VCBS repeat-containing protein</fullName>
    </recommendedName>
</protein>
<evidence type="ECO:0008006" key="3">
    <source>
        <dbReference type="Google" id="ProtNLM"/>
    </source>
</evidence>
<dbReference type="Proteomes" id="UP000464954">
    <property type="component" value="Chromosome"/>
</dbReference>
<keyword evidence="2" id="KW-1185">Reference proteome</keyword>
<evidence type="ECO:0000313" key="2">
    <source>
        <dbReference type="Proteomes" id="UP000464954"/>
    </source>
</evidence>
<dbReference type="RefSeq" id="WP_160627719.1">
    <property type="nucleotide sequence ID" value="NZ_CP047593.1"/>
</dbReference>
<organism evidence="1 2">
    <name type="scientific">Tichowtungia aerotolerans</name>
    <dbReference type="NCBI Taxonomy" id="2697043"/>
    <lineage>
        <taxon>Bacteria</taxon>
        <taxon>Pseudomonadati</taxon>
        <taxon>Kiritimatiellota</taxon>
        <taxon>Tichowtungiia</taxon>
        <taxon>Tichowtungiales</taxon>
        <taxon>Tichowtungiaceae</taxon>
        <taxon>Tichowtungia</taxon>
    </lineage>
</organism>
<gene>
    <name evidence="1" type="ORF">GT409_05505</name>
</gene>
<dbReference type="EMBL" id="CP047593">
    <property type="protein sequence ID" value="QHI68925.1"/>
    <property type="molecule type" value="Genomic_DNA"/>
</dbReference>
<dbReference type="KEGG" id="taer:GT409_05505"/>
<dbReference type="SUPFAM" id="SSF69318">
    <property type="entry name" value="Integrin alpha N-terminal domain"/>
    <property type="match status" value="1"/>
</dbReference>